<sequence>MENQSRQHSHVKILPMMKLWVSICTRIPPKWTAPLSDISASSPREINAFETGTIWCLANCAFNSNEVGPNPVIDVELKVYVT</sequence>
<dbReference type="Proteomes" id="UP001054945">
    <property type="component" value="Unassembled WGS sequence"/>
</dbReference>
<accession>A0AAV4Y7K2</accession>
<organism evidence="1 2">
    <name type="scientific">Caerostris extrusa</name>
    <name type="common">Bark spider</name>
    <name type="synonym">Caerostris bankana</name>
    <dbReference type="NCBI Taxonomy" id="172846"/>
    <lineage>
        <taxon>Eukaryota</taxon>
        <taxon>Metazoa</taxon>
        <taxon>Ecdysozoa</taxon>
        <taxon>Arthropoda</taxon>
        <taxon>Chelicerata</taxon>
        <taxon>Arachnida</taxon>
        <taxon>Araneae</taxon>
        <taxon>Araneomorphae</taxon>
        <taxon>Entelegynae</taxon>
        <taxon>Araneoidea</taxon>
        <taxon>Araneidae</taxon>
        <taxon>Caerostris</taxon>
    </lineage>
</organism>
<dbReference type="AlphaFoldDB" id="A0AAV4Y7K2"/>
<comment type="caution">
    <text evidence="1">The sequence shown here is derived from an EMBL/GenBank/DDBJ whole genome shotgun (WGS) entry which is preliminary data.</text>
</comment>
<gene>
    <name evidence="1" type="ORF">CEXT_769161</name>
</gene>
<dbReference type="EMBL" id="BPLR01001460">
    <property type="protein sequence ID" value="GIZ02450.1"/>
    <property type="molecule type" value="Genomic_DNA"/>
</dbReference>
<proteinExistence type="predicted"/>
<evidence type="ECO:0000313" key="1">
    <source>
        <dbReference type="EMBL" id="GIZ02450.1"/>
    </source>
</evidence>
<protein>
    <submittedName>
        <fullName evidence="1">Uncharacterized protein</fullName>
    </submittedName>
</protein>
<evidence type="ECO:0000313" key="2">
    <source>
        <dbReference type="Proteomes" id="UP001054945"/>
    </source>
</evidence>
<reference evidence="1 2" key="1">
    <citation type="submission" date="2021-06" db="EMBL/GenBank/DDBJ databases">
        <title>Caerostris extrusa draft genome.</title>
        <authorList>
            <person name="Kono N."/>
            <person name="Arakawa K."/>
        </authorList>
    </citation>
    <scope>NUCLEOTIDE SEQUENCE [LARGE SCALE GENOMIC DNA]</scope>
</reference>
<name>A0AAV4Y7K2_CAEEX</name>
<keyword evidence="2" id="KW-1185">Reference proteome</keyword>